<feature type="signal peptide" evidence="3">
    <location>
        <begin position="1"/>
        <end position="17"/>
    </location>
</feature>
<protein>
    <submittedName>
        <fullName evidence="4">Legumain</fullName>
    </submittedName>
</protein>
<comment type="similarity">
    <text evidence="1">Belongs to the peptidase C13 family.</text>
</comment>
<dbReference type="GO" id="GO:0006624">
    <property type="term" value="P:vacuolar protein processing"/>
    <property type="evidence" value="ECO:0007669"/>
    <property type="project" value="TreeGrafter"/>
</dbReference>
<keyword evidence="3" id="KW-0732">Signal</keyword>
<dbReference type="GO" id="GO:0004197">
    <property type="term" value="F:cysteine-type endopeptidase activity"/>
    <property type="evidence" value="ECO:0007669"/>
    <property type="project" value="TreeGrafter"/>
</dbReference>
<dbReference type="GO" id="GO:0005773">
    <property type="term" value="C:vacuole"/>
    <property type="evidence" value="ECO:0007669"/>
    <property type="project" value="GOC"/>
</dbReference>
<dbReference type="InterPro" id="IPR048501">
    <property type="entry name" value="Legum_prodom"/>
</dbReference>
<dbReference type="Proteomes" id="UP000230066">
    <property type="component" value="Unassembled WGS sequence"/>
</dbReference>
<dbReference type="PANTHER" id="PTHR12000">
    <property type="entry name" value="HEMOGLOBINASE FAMILY MEMBER"/>
    <property type="match status" value="1"/>
</dbReference>
<dbReference type="EMBL" id="JXXN02008384">
    <property type="protein sequence ID" value="THD18823.1"/>
    <property type="molecule type" value="Genomic_DNA"/>
</dbReference>
<comment type="caution">
    <text evidence="4">The sequence shown here is derived from an EMBL/GenBank/DDBJ whole genome shotgun (WGS) entry which is preliminary data.</text>
</comment>
<organism evidence="4 5">
    <name type="scientific">Fasciola hepatica</name>
    <name type="common">Liver fluke</name>
    <dbReference type="NCBI Taxonomy" id="6192"/>
    <lineage>
        <taxon>Eukaryota</taxon>
        <taxon>Metazoa</taxon>
        <taxon>Spiralia</taxon>
        <taxon>Lophotrochozoa</taxon>
        <taxon>Platyhelminthes</taxon>
        <taxon>Trematoda</taxon>
        <taxon>Digenea</taxon>
        <taxon>Plagiorchiida</taxon>
        <taxon>Echinostomata</taxon>
        <taxon>Echinostomatoidea</taxon>
        <taxon>Fasciolidae</taxon>
        <taxon>Fasciola</taxon>
    </lineage>
</organism>
<feature type="active site" description="Nucleophile" evidence="2">
    <location>
        <position position="183"/>
    </location>
</feature>
<dbReference type="GO" id="GO:0051603">
    <property type="term" value="P:proteolysis involved in protein catabolic process"/>
    <property type="evidence" value="ECO:0007669"/>
    <property type="project" value="TreeGrafter"/>
</dbReference>
<dbReference type="PRINTS" id="PR00776">
    <property type="entry name" value="HEMOGLOBNASE"/>
</dbReference>
<evidence type="ECO:0000313" key="5">
    <source>
        <dbReference type="Proteomes" id="UP000230066"/>
    </source>
</evidence>
<dbReference type="CDD" id="cd21115">
    <property type="entry name" value="legumain_C"/>
    <property type="match status" value="1"/>
</dbReference>
<dbReference type="Gene3D" id="1.10.132.130">
    <property type="match status" value="1"/>
</dbReference>
<reference evidence="4" key="1">
    <citation type="submission" date="2019-03" db="EMBL/GenBank/DDBJ databases">
        <title>Improved annotation for the trematode Fasciola hepatica.</title>
        <authorList>
            <person name="Choi Y.-J."/>
            <person name="Martin J."/>
            <person name="Mitreva M."/>
        </authorList>
    </citation>
    <scope>NUCLEOTIDE SEQUENCE [LARGE SCALE GENOMIC DNA]</scope>
</reference>
<sequence length="388" mass="43953">MQFCLLILSFLSGIVLGSKGNGGKHWAVLVAGSNGWGDYRHQADVCHAYQLLKKNGIPSENIITMMYDDVANDRRNPFPGKLFNDYKHVDVYAGVKIDYRGKDVTPDMFLRVLKGDRKLKESGFKVLESGPEDNVFIYFSDHGSPNILVFPSGELSAKQLNETLAYMNKARLYKKMVIYIEACYSGSMFRRILPENIDNTEKHQRDLFEWTVGKQFEAVKQDVWSSHVMRYGDWDISSLSVGEFQANVTRVGATAFSANRSMTTQDRSIAIRAYLVPLMHQLKRSKSLSQMELAQRRLLRALKLGKMVKDTVDEIVEEVTTTSAPTGTPIGIHEHLDCYQTVYAQYKNKCFTIQQVPEVAKEMVKLDHLCEQGYDANVIVQAIFTTCG</sequence>
<dbReference type="InterPro" id="IPR046427">
    <property type="entry name" value="Legumain_prodom_sf"/>
</dbReference>
<dbReference type="PANTHER" id="PTHR12000:SF42">
    <property type="entry name" value="LEGUMAIN"/>
    <property type="match status" value="1"/>
</dbReference>
<evidence type="ECO:0000256" key="2">
    <source>
        <dbReference type="PIRSR" id="PIRSR019663-1"/>
    </source>
</evidence>
<keyword evidence="5" id="KW-1185">Reference proteome</keyword>
<feature type="active site" evidence="2">
    <location>
        <position position="142"/>
    </location>
</feature>
<dbReference type="AlphaFoldDB" id="A0A4E0QUW0"/>
<evidence type="ECO:0000313" key="4">
    <source>
        <dbReference type="EMBL" id="THD18823.1"/>
    </source>
</evidence>
<dbReference type="Gene3D" id="3.40.50.1460">
    <property type="match status" value="1"/>
</dbReference>
<evidence type="ECO:0000256" key="3">
    <source>
        <dbReference type="SAM" id="SignalP"/>
    </source>
</evidence>
<name>A0A4E0QUW0_FASHE</name>
<dbReference type="InterPro" id="IPR001096">
    <property type="entry name" value="Peptidase_C13"/>
</dbReference>
<evidence type="ECO:0000256" key="1">
    <source>
        <dbReference type="ARBA" id="ARBA00009941"/>
    </source>
</evidence>
<gene>
    <name evidence="4" type="ORF">D915_010477</name>
</gene>
<dbReference type="Pfam" id="PF01650">
    <property type="entry name" value="Peptidase_C13"/>
    <property type="match status" value="2"/>
</dbReference>
<dbReference type="PIRSF" id="PIRSF019663">
    <property type="entry name" value="Legumain"/>
    <property type="match status" value="1"/>
</dbReference>
<accession>A0A4E0QUW0</accession>
<feature type="chain" id="PRO_5020037448" evidence="3">
    <location>
        <begin position="18"/>
        <end position="388"/>
    </location>
</feature>
<proteinExistence type="inferred from homology"/>